<feature type="compositionally biased region" description="Basic and acidic residues" evidence="1">
    <location>
        <begin position="45"/>
        <end position="58"/>
    </location>
</feature>
<evidence type="ECO:0000313" key="3">
    <source>
        <dbReference type="Proteomes" id="UP001358614"/>
    </source>
</evidence>
<keyword evidence="3" id="KW-1185">Reference proteome</keyword>
<dbReference type="AlphaFoldDB" id="A0AAX4KLZ4"/>
<dbReference type="Proteomes" id="UP001358614">
    <property type="component" value="Chromosome 1"/>
</dbReference>
<name>A0AAX4KLZ4_9TREE</name>
<protein>
    <submittedName>
        <fullName evidence="2">Uncharacterized protein</fullName>
    </submittedName>
</protein>
<dbReference type="RefSeq" id="XP_066084477.1">
    <property type="nucleotide sequence ID" value="XM_066228380.1"/>
</dbReference>
<dbReference type="KEGG" id="ker:91103402"/>
<feature type="compositionally biased region" description="Polar residues" evidence="1">
    <location>
        <begin position="1"/>
        <end position="18"/>
    </location>
</feature>
<proteinExistence type="predicted"/>
<feature type="region of interest" description="Disordered" evidence="1">
    <location>
        <begin position="1"/>
        <end position="81"/>
    </location>
</feature>
<sequence>MSSTDTSASTHAQVSSTLGYGIPSSEESSLSRSGASTGSARNKRKFDQHQTRGGEHDSGFASEAEDQGDAAEAQGEGKRHK</sequence>
<gene>
    <name evidence="2" type="ORF">V865_004601</name>
</gene>
<dbReference type="EMBL" id="CP144089">
    <property type="protein sequence ID" value="WWD06510.1"/>
    <property type="molecule type" value="Genomic_DNA"/>
</dbReference>
<dbReference type="GeneID" id="91103402"/>
<evidence type="ECO:0000256" key="1">
    <source>
        <dbReference type="SAM" id="MobiDB-lite"/>
    </source>
</evidence>
<accession>A0AAX4KLZ4</accession>
<reference evidence="2 3" key="1">
    <citation type="submission" date="2024-01" db="EMBL/GenBank/DDBJ databases">
        <title>Comparative genomics of Cryptococcus and Kwoniella reveals pathogenesis evolution and contrasting modes of karyotype evolution via chromosome fusion or intercentromeric recombination.</title>
        <authorList>
            <person name="Coelho M.A."/>
            <person name="David-Palma M."/>
            <person name="Shea T."/>
            <person name="Bowers K."/>
            <person name="McGinley-Smith S."/>
            <person name="Mohammad A.W."/>
            <person name="Gnirke A."/>
            <person name="Yurkov A.M."/>
            <person name="Nowrousian M."/>
            <person name="Sun S."/>
            <person name="Cuomo C.A."/>
            <person name="Heitman J."/>
        </authorList>
    </citation>
    <scope>NUCLEOTIDE SEQUENCE [LARGE SCALE GENOMIC DNA]</scope>
    <source>
        <strain evidence="2 3">PYCC6329</strain>
    </source>
</reference>
<evidence type="ECO:0000313" key="2">
    <source>
        <dbReference type="EMBL" id="WWD06510.1"/>
    </source>
</evidence>
<feature type="compositionally biased region" description="Low complexity" evidence="1">
    <location>
        <begin position="24"/>
        <end position="40"/>
    </location>
</feature>
<organism evidence="2 3">
    <name type="scientific">Kwoniella europaea PYCC6329</name>
    <dbReference type="NCBI Taxonomy" id="1423913"/>
    <lineage>
        <taxon>Eukaryota</taxon>
        <taxon>Fungi</taxon>
        <taxon>Dikarya</taxon>
        <taxon>Basidiomycota</taxon>
        <taxon>Agaricomycotina</taxon>
        <taxon>Tremellomycetes</taxon>
        <taxon>Tremellales</taxon>
        <taxon>Cryptococcaceae</taxon>
        <taxon>Kwoniella</taxon>
    </lineage>
</organism>